<dbReference type="STRING" id="76193.A0A194RJ01"/>
<dbReference type="PANTHER" id="PTHR23291:SF50">
    <property type="entry name" value="PROTEIN LIFEGUARD 4"/>
    <property type="match status" value="1"/>
</dbReference>
<keyword evidence="3 5" id="KW-1133">Transmembrane helix</keyword>
<evidence type="ECO:0000256" key="2">
    <source>
        <dbReference type="ARBA" id="ARBA00022692"/>
    </source>
</evidence>
<comment type="subcellular location">
    <subcellularLocation>
        <location evidence="1">Membrane</location>
        <topology evidence="1">Multi-pass membrane protein</topology>
    </subcellularLocation>
</comment>
<feature type="transmembrane region" description="Helical" evidence="5">
    <location>
        <begin position="130"/>
        <end position="152"/>
    </location>
</feature>
<dbReference type="InterPro" id="IPR006214">
    <property type="entry name" value="Bax_inhibitor_1-related"/>
</dbReference>
<sequence>MANIPLMYAQEDCELGGKESIEDDFAYRNNVMNADKEIRLGFVRKVYGLLTVQLLATVAIAGVFLLVKPVQLFIHQNDWMVFVAFILSIVTLFALIAKRRDSPANFYLLAAFTAVQAYTVGVVVSFYDTFIVLQALAITFAVVFSLTLYTLNTKRDFSFIGYGLVAGLSVLIVGGLIQIFLQSSAFEVALSFAGAIFFSLFLIFDTQQMMTTLSPEEYILATINLYMDIINLFLYILRILNELNRN</sequence>
<feature type="transmembrane region" description="Helical" evidence="5">
    <location>
        <begin position="46"/>
        <end position="67"/>
    </location>
</feature>
<feature type="transmembrane region" description="Helical" evidence="5">
    <location>
        <begin position="159"/>
        <end position="180"/>
    </location>
</feature>
<accession>A0A194RJ01</accession>
<evidence type="ECO:0000256" key="4">
    <source>
        <dbReference type="ARBA" id="ARBA00023136"/>
    </source>
</evidence>
<dbReference type="PANTHER" id="PTHR23291">
    <property type="entry name" value="BAX INHIBITOR-RELATED"/>
    <property type="match status" value="1"/>
</dbReference>
<feature type="transmembrane region" description="Helical" evidence="5">
    <location>
        <begin position="218"/>
        <end position="240"/>
    </location>
</feature>
<dbReference type="EMBL" id="KQ460106">
    <property type="protein sequence ID" value="KPJ17803.1"/>
    <property type="molecule type" value="Genomic_DNA"/>
</dbReference>
<evidence type="ECO:0000313" key="7">
    <source>
        <dbReference type="Proteomes" id="UP000053240"/>
    </source>
</evidence>
<feature type="transmembrane region" description="Helical" evidence="5">
    <location>
        <begin position="186"/>
        <end position="206"/>
    </location>
</feature>
<protein>
    <submittedName>
        <fullName evidence="6">Transmembrane BAX inhibitor motif-containing protein 4</fullName>
    </submittedName>
</protein>
<feature type="transmembrane region" description="Helical" evidence="5">
    <location>
        <begin position="79"/>
        <end position="97"/>
    </location>
</feature>
<organism evidence="6 7">
    <name type="scientific">Papilio machaon</name>
    <name type="common">Old World swallowtail butterfly</name>
    <dbReference type="NCBI Taxonomy" id="76193"/>
    <lineage>
        <taxon>Eukaryota</taxon>
        <taxon>Metazoa</taxon>
        <taxon>Ecdysozoa</taxon>
        <taxon>Arthropoda</taxon>
        <taxon>Hexapoda</taxon>
        <taxon>Insecta</taxon>
        <taxon>Pterygota</taxon>
        <taxon>Neoptera</taxon>
        <taxon>Endopterygota</taxon>
        <taxon>Lepidoptera</taxon>
        <taxon>Glossata</taxon>
        <taxon>Ditrysia</taxon>
        <taxon>Papilionoidea</taxon>
        <taxon>Papilionidae</taxon>
        <taxon>Papilioninae</taxon>
        <taxon>Papilio</taxon>
    </lineage>
</organism>
<dbReference type="OMA" id="FGVMSLY"/>
<keyword evidence="7" id="KW-1185">Reference proteome</keyword>
<dbReference type="GO" id="GO:0043066">
    <property type="term" value="P:negative regulation of apoptotic process"/>
    <property type="evidence" value="ECO:0007669"/>
    <property type="project" value="TreeGrafter"/>
</dbReference>
<evidence type="ECO:0000256" key="5">
    <source>
        <dbReference type="RuleBase" id="RU004379"/>
    </source>
</evidence>
<dbReference type="OrthoDB" id="7933078at2759"/>
<dbReference type="Pfam" id="PF01027">
    <property type="entry name" value="Bax1-I"/>
    <property type="match status" value="1"/>
</dbReference>
<evidence type="ECO:0000256" key="1">
    <source>
        <dbReference type="ARBA" id="ARBA00004141"/>
    </source>
</evidence>
<reference evidence="6 7" key="1">
    <citation type="journal article" date="2015" name="Nat. Commun.">
        <title>Outbred genome sequencing and CRISPR/Cas9 gene editing in butterflies.</title>
        <authorList>
            <person name="Li X."/>
            <person name="Fan D."/>
            <person name="Zhang W."/>
            <person name="Liu G."/>
            <person name="Zhang L."/>
            <person name="Zhao L."/>
            <person name="Fang X."/>
            <person name="Chen L."/>
            <person name="Dong Y."/>
            <person name="Chen Y."/>
            <person name="Ding Y."/>
            <person name="Zhao R."/>
            <person name="Feng M."/>
            <person name="Zhu Y."/>
            <person name="Feng Y."/>
            <person name="Jiang X."/>
            <person name="Zhu D."/>
            <person name="Xiang H."/>
            <person name="Feng X."/>
            <person name="Li S."/>
            <person name="Wang J."/>
            <person name="Zhang G."/>
            <person name="Kronforst M.R."/>
            <person name="Wang W."/>
        </authorList>
    </citation>
    <scope>NUCLEOTIDE SEQUENCE [LARGE SCALE GENOMIC DNA]</scope>
    <source>
        <strain evidence="6">Ya'a_city_454_Pm</strain>
        <tissue evidence="6">Whole body</tissue>
    </source>
</reference>
<proteinExistence type="inferred from homology"/>
<feature type="transmembrane region" description="Helical" evidence="5">
    <location>
        <begin position="104"/>
        <end position="124"/>
    </location>
</feature>
<dbReference type="GO" id="GO:0016020">
    <property type="term" value="C:membrane"/>
    <property type="evidence" value="ECO:0007669"/>
    <property type="project" value="UniProtKB-SubCell"/>
</dbReference>
<keyword evidence="4 5" id="KW-0472">Membrane</keyword>
<evidence type="ECO:0000313" key="6">
    <source>
        <dbReference type="EMBL" id="KPJ17803.1"/>
    </source>
</evidence>
<gene>
    <name evidence="6" type="ORF">RR48_06609</name>
</gene>
<name>A0A194RJ01_PAPMA</name>
<keyword evidence="2 5" id="KW-0812">Transmembrane</keyword>
<dbReference type="KEGG" id="pmac:106707866"/>
<dbReference type="InParanoid" id="A0A194RJ01"/>
<dbReference type="Proteomes" id="UP000053240">
    <property type="component" value="Unassembled WGS sequence"/>
</dbReference>
<dbReference type="AlphaFoldDB" id="A0A194RJ01"/>
<comment type="similarity">
    <text evidence="5">Belongs to the BI1 family.</text>
</comment>
<evidence type="ECO:0000256" key="3">
    <source>
        <dbReference type="ARBA" id="ARBA00022989"/>
    </source>
</evidence>